<dbReference type="Proteomes" id="UP000241818">
    <property type="component" value="Unassembled WGS sequence"/>
</dbReference>
<proteinExistence type="predicted"/>
<dbReference type="RefSeq" id="XP_024720806.1">
    <property type="nucleotide sequence ID" value="XM_024864986.1"/>
</dbReference>
<dbReference type="GeneID" id="36573067"/>
<sequence>MARHLDKCCSSFNSPPASAGERLIENPVSFFKPLCSSQNPNFSIPKLCHIREKNGCFFLSFQFLTLSFCHYIFTAMFDIYSRAVVVSGGCSTTHTESESMDLFLYTCVDTRSGVCQKFTSSTIGISFHLYLVFVSRVYL</sequence>
<dbReference type="AlphaFoldDB" id="A0A2T3B1K5"/>
<evidence type="ECO:0000313" key="2">
    <source>
        <dbReference type="Proteomes" id="UP000241818"/>
    </source>
</evidence>
<accession>A0A2T3B1K5</accession>
<name>A0A2T3B1K5_AMORE</name>
<organism evidence="1 2">
    <name type="scientific">Amorphotheca resinae ATCC 22711</name>
    <dbReference type="NCBI Taxonomy" id="857342"/>
    <lineage>
        <taxon>Eukaryota</taxon>
        <taxon>Fungi</taxon>
        <taxon>Dikarya</taxon>
        <taxon>Ascomycota</taxon>
        <taxon>Pezizomycotina</taxon>
        <taxon>Leotiomycetes</taxon>
        <taxon>Helotiales</taxon>
        <taxon>Amorphothecaceae</taxon>
        <taxon>Amorphotheca</taxon>
    </lineage>
</organism>
<dbReference type="EMBL" id="KZ679011">
    <property type="protein sequence ID" value="PSS18454.1"/>
    <property type="molecule type" value="Genomic_DNA"/>
</dbReference>
<dbReference type="InParanoid" id="A0A2T3B1K5"/>
<keyword evidence="2" id="KW-1185">Reference proteome</keyword>
<reference evidence="1 2" key="1">
    <citation type="journal article" date="2018" name="New Phytol.">
        <title>Comparative genomics and transcriptomics depict ericoid mycorrhizal fungi as versatile saprotrophs and plant mutualists.</title>
        <authorList>
            <person name="Martino E."/>
            <person name="Morin E."/>
            <person name="Grelet G.A."/>
            <person name="Kuo A."/>
            <person name="Kohler A."/>
            <person name="Daghino S."/>
            <person name="Barry K.W."/>
            <person name="Cichocki N."/>
            <person name="Clum A."/>
            <person name="Dockter R.B."/>
            <person name="Hainaut M."/>
            <person name="Kuo R.C."/>
            <person name="LaButti K."/>
            <person name="Lindahl B.D."/>
            <person name="Lindquist E.A."/>
            <person name="Lipzen A."/>
            <person name="Khouja H.R."/>
            <person name="Magnuson J."/>
            <person name="Murat C."/>
            <person name="Ohm R.A."/>
            <person name="Singer S.W."/>
            <person name="Spatafora J.W."/>
            <person name="Wang M."/>
            <person name="Veneault-Fourrey C."/>
            <person name="Henrissat B."/>
            <person name="Grigoriev I.V."/>
            <person name="Martin F.M."/>
            <person name="Perotto S."/>
        </authorList>
    </citation>
    <scope>NUCLEOTIDE SEQUENCE [LARGE SCALE GENOMIC DNA]</scope>
    <source>
        <strain evidence="1 2">ATCC 22711</strain>
    </source>
</reference>
<protein>
    <submittedName>
        <fullName evidence="1">Uncharacterized protein</fullName>
    </submittedName>
</protein>
<gene>
    <name evidence="1" type="ORF">M430DRAFT_239610</name>
</gene>
<evidence type="ECO:0000313" key="1">
    <source>
        <dbReference type="EMBL" id="PSS18454.1"/>
    </source>
</evidence>